<evidence type="ECO:0000313" key="7">
    <source>
        <dbReference type="EMBL" id="QKJ60791.2"/>
    </source>
</evidence>
<evidence type="ECO:0000259" key="6">
    <source>
        <dbReference type="PROSITE" id="PS50110"/>
    </source>
</evidence>
<dbReference type="SUPFAM" id="SSF52172">
    <property type="entry name" value="CheY-like"/>
    <property type="match status" value="1"/>
</dbReference>
<gene>
    <name evidence="7" type="ORF">G9399_24045</name>
</gene>
<dbReference type="GO" id="GO:0003677">
    <property type="term" value="F:DNA binding"/>
    <property type="evidence" value="ECO:0007669"/>
    <property type="project" value="UniProtKB-KW"/>
</dbReference>
<dbReference type="InterPro" id="IPR039420">
    <property type="entry name" value="WalR-like"/>
</dbReference>
<dbReference type="GO" id="GO:0000160">
    <property type="term" value="P:phosphorelay signal transduction system"/>
    <property type="evidence" value="ECO:0007669"/>
    <property type="project" value="InterPro"/>
</dbReference>
<evidence type="ECO:0000256" key="1">
    <source>
        <dbReference type="ARBA" id="ARBA00022553"/>
    </source>
</evidence>
<dbReference type="RefSeq" id="WP_259526129.1">
    <property type="nucleotide sequence ID" value="NZ_CP054160.3"/>
</dbReference>
<dbReference type="PANTHER" id="PTHR43214:SF17">
    <property type="entry name" value="TRANSCRIPTIONAL REGULATORY PROTEIN RCSB"/>
    <property type="match status" value="1"/>
</dbReference>
<dbReference type="PANTHER" id="PTHR43214">
    <property type="entry name" value="TWO-COMPONENT RESPONSE REGULATOR"/>
    <property type="match status" value="1"/>
</dbReference>
<dbReference type="SUPFAM" id="SSF46894">
    <property type="entry name" value="C-terminal effector domain of the bipartite response regulators"/>
    <property type="match status" value="1"/>
</dbReference>
<keyword evidence="3" id="KW-0238">DNA-binding</keyword>
<dbReference type="InterPro" id="IPR016032">
    <property type="entry name" value="Sig_transdc_resp-reg_C-effctor"/>
</dbReference>
<dbReference type="InterPro" id="IPR036388">
    <property type="entry name" value="WH-like_DNA-bd_sf"/>
</dbReference>
<dbReference type="SMART" id="SM00421">
    <property type="entry name" value="HTH_LUXR"/>
    <property type="match status" value="1"/>
</dbReference>
<dbReference type="Pfam" id="PF00072">
    <property type="entry name" value="Response_reg"/>
    <property type="match status" value="1"/>
</dbReference>
<evidence type="ECO:0000256" key="2">
    <source>
        <dbReference type="ARBA" id="ARBA00023012"/>
    </source>
</evidence>
<dbReference type="CDD" id="cd06170">
    <property type="entry name" value="LuxR_C_like"/>
    <property type="match status" value="1"/>
</dbReference>
<dbReference type="InterPro" id="IPR058245">
    <property type="entry name" value="NreC/VraR/RcsB-like_REC"/>
</dbReference>
<name>A0AAE7JVD7_SERFO</name>
<dbReference type="EMBL" id="CP054160">
    <property type="protein sequence ID" value="QKJ60791.2"/>
    <property type="molecule type" value="Genomic_DNA"/>
</dbReference>
<dbReference type="Gene3D" id="1.10.10.10">
    <property type="entry name" value="Winged helix-like DNA-binding domain superfamily/Winged helix DNA-binding domain"/>
    <property type="match status" value="1"/>
</dbReference>
<dbReference type="PROSITE" id="PS50110">
    <property type="entry name" value="RESPONSE_REGULATORY"/>
    <property type="match status" value="1"/>
</dbReference>
<feature type="modified residue" description="4-aspartylphosphate" evidence="4">
    <location>
        <position position="56"/>
    </location>
</feature>
<protein>
    <submittedName>
        <fullName evidence="7">Response regulator transcription factor</fullName>
    </submittedName>
</protein>
<feature type="domain" description="Response regulatory" evidence="6">
    <location>
        <begin position="5"/>
        <end position="125"/>
    </location>
</feature>
<dbReference type="PROSITE" id="PS50043">
    <property type="entry name" value="HTH_LUXR_2"/>
    <property type="match status" value="1"/>
</dbReference>
<accession>A0AAE7JVD7</accession>
<reference evidence="8" key="1">
    <citation type="submission" date="2020-03" db="EMBL/GenBank/DDBJ databases">
        <title>Genome sequences of seven Enterobacteriaceae strains isolated from Canadian wastewater treatment facilities.</title>
        <authorList>
            <person name="Huang H."/>
            <person name="Chmara J.T."/>
            <person name="Duceppe M.-O."/>
        </authorList>
    </citation>
    <scope>NUCLEOTIDE SEQUENCE [LARGE SCALE GENOMIC DNA]</scope>
    <source>
        <strain evidence="8">Biosolid 3</strain>
    </source>
</reference>
<dbReference type="Proteomes" id="UP000503464">
    <property type="component" value="Chromosome"/>
</dbReference>
<evidence type="ECO:0000259" key="5">
    <source>
        <dbReference type="PROSITE" id="PS50043"/>
    </source>
</evidence>
<dbReference type="InterPro" id="IPR000792">
    <property type="entry name" value="Tscrpt_reg_LuxR_C"/>
</dbReference>
<evidence type="ECO:0000256" key="3">
    <source>
        <dbReference type="ARBA" id="ARBA00023125"/>
    </source>
</evidence>
<dbReference type="AlphaFoldDB" id="A0AAE7JVD7"/>
<dbReference type="PRINTS" id="PR00038">
    <property type="entry name" value="HTHLUXR"/>
</dbReference>
<sequence>MRKKTVAVSDDHPHVLNSLSAIFSQQDAYELLYKSNAGKDLLARLSEAPTDIAITDFASDHNEAMLDGFSKIKMIHAEAPRVKLILLTSQRNSAILSKTLDYGVDAIVSKSDSIEEIIRACDHVMKYNEKFLSSSAYEILRPKDYFLKKSPVLTPRELEVIRLFSSGYTLASIADRQNRSISTISTQKYNAMRRLGISTNTDLIRYAYENGLI</sequence>
<dbReference type="Gene3D" id="3.40.50.2300">
    <property type="match status" value="1"/>
</dbReference>
<dbReference type="SMART" id="SM00448">
    <property type="entry name" value="REC"/>
    <property type="match status" value="1"/>
</dbReference>
<keyword evidence="1 4" id="KW-0597">Phosphoprotein</keyword>
<evidence type="ECO:0000313" key="8">
    <source>
        <dbReference type="Proteomes" id="UP000503464"/>
    </source>
</evidence>
<dbReference type="GO" id="GO:0006355">
    <property type="term" value="P:regulation of DNA-templated transcription"/>
    <property type="evidence" value="ECO:0007669"/>
    <property type="project" value="InterPro"/>
</dbReference>
<feature type="domain" description="HTH luxR-type" evidence="5">
    <location>
        <begin position="146"/>
        <end position="211"/>
    </location>
</feature>
<keyword evidence="2" id="KW-0902">Two-component regulatory system</keyword>
<dbReference type="InterPro" id="IPR001789">
    <property type="entry name" value="Sig_transdc_resp-reg_receiver"/>
</dbReference>
<dbReference type="InterPro" id="IPR011006">
    <property type="entry name" value="CheY-like_superfamily"/>
</dbReference>
<organism evidence="7 8">
    <name type="scientific">Serratia fonticola</name>
    <dbReference type="NCBI Taxonomy" id="47917"/>
    <lineage>
        <taxon>Bacteria</taxon>
        <taxon>Pseudomonadati</taxon>
        <taxon>Pseudomonadota</taxon>
        <taxon>Gammaproteobacteria</taxon>
        <taxon>Enterobacterales</taxon>
        <taxon>Yersiniaceae</taxon>
        <taxon>Serratia</taxon>
    </lineage>
</organism>
<dbReference type="CDD" id="cd17535">
    <property type="entry name" value="REC_NarL-like"/>
    <property type="match status" value="1"/>
</dbReference>
<evidence type="ECO:0000256" key="4">
    <source>
        <dbReference type="PROSITE-ProRule" id="PRU00169"/>
    </source>
</evidence>
<proteinExistence type="predicted"/>
<dbReference type="Pfam" id="PF00196">
    <property type="entry name" value="GerE"/>
    <property type="match status" value="1"/>
</dbReference>